<evidence type="ECO:0000313" key="3">
    <source>
        <dbReference type="Proteomes" id="UP000222824"/>
    </source>
</evidence>
<reference evidence="2 3" key="1">
    <citation type="journal article" date="2014" name="Front. Microbiol.">
        <title>Population and genomic analysis of the genus Halorubrum.</title>
        <authorList>
            <person name="Fullmer M.S."/>
            <person name="Soucy S.M."/>
            <person name="Swithers K.S."/>
            <person name="Makkay A.M."/>
            <person name="Wheeler R."/>
            <person name="Ventosa A."/>
            <person name="Gogarten J.P."/>
            <person name="Papke R.T."/>
        </authorList>
    </citation>
    <scope>NUCLEOTIDE SEQUENCE [LARGE SCALE GENOMIC DNA]</scope>
    <source>
        <strain evidence="2 3">C49</strain>
    </source>
</reference>
<evidence type="ECO:0000313" key="2">
    <source>
        <dbReference type="EMBL" id="PHQ38293.1"/>
    </source>
</evidence>
<gene>
    <name evidence="2" type="ORF">DJ69_12485</name>
</gene>
<keyword evidence="1" id="KW-0472">Membrane</keyword>
<name>A0A2G1WH29_9EURY</name>
<feature type="transmembrane region" description="Helical" evidence="1">
    <location>
        <begin position="23"/>
        <end position="46"/>
    </location>
</feature>
<accession>A0A2G1WH29</accession>
<comment type="caution">
    <text evidence="2">The sequence shown here is derived from an EMBL/GenBank/DDBJ whole genome shotgun (WGS) entry which is preliminary data.</text>
</comment>
<keyword evidence="1" id="KW-1133">Transmembrane helix</keyword>
<feature type="transmembrane region" description="Helical" evidence="1">
    <location>
        <begin position="52"/>
        <end position="72"/>
    </location>
</feature>
<proteinExistence type="predicted"/>
<organism evidence="2 3">
    <name type="scientific">Halorubrum persicum</name>
    <dbReference type="NCBI Taxonomy" id="1383844"/>
    <lineage>
        <taxon>Archaea</taxon>
        <taxon>Methanobacteriati</taxon>
        <taxon>Methanobacteriota</taxon>
        <taxon>Stenosarchaea group</taxon>
        <taxon>Halobacteria</taxon>
        <taxon>Halobacteriales</taxon>
        <taxon>Haloferacaceae</taxon>
        <taxon>Halorubrum</taxon>
    </lineage>
</organism>
<keyword evidence="1" id="KW-0812">Transmembrane</keyword>
<feature type="transmembrane region" description="Helical" evidence="1">
    <location>
        <begin position="118"/>
        <end position="138"/>
    </location>
</feature>
<protein>
    <submittedName>
        <fullName evidence="2">Uncharacterized protein</fullName>
    </submittedName>
</protein>
<evidence type="ECO:0000256" key="1">
    <source>
        <dbReference type="SAM" id="Phobius"/>
    </source>
</evidence>
<dbReference type="Proteomes" id="UP000222824">
    <property type="component" value="Unassembled WGS sequence"/>
</dbReference>
<dbReference type="OrthoDB" id="331576at2157"/>
<dbReference type="AlphaFoldDB" id="A0A2G1WH29"/>
<sequence>MTLDPNAALWRALLGSPSSPRRLGAAAGAGLFGATGLFAFASHALFDAIPEAFLWLFVLLGALLAVGAAYAGSGVLVSSALVFGPVYGPVTCYAWLISTREAAPVAFMLSFYGHGAPALWAPVAVVLVAVSYALGALGRQVVNRPERQ</sequence>
<dbReference type="RefSeq" id="WP_099255927.1">
    <property type="nucleotide sequence ID" value="NZ_NHOA01000110.1"/>
</dbReference>
<dbReference type="EMBL" id="NHOA01000110">
    <property type="protein sequence ID" value="PHQ38293.1"/>
    <property type="molecule type" value="Genomic_DNA"/>
</dbReference>
<keyword evidence="3" id="KW-1185">Reference proteome</keyword>